<comment type="caution">
    <text evidence="1">The sequence shown here is derived from an EMBL/GenBank/DDBJ whole genome shotgun (WGS) entry which is preliminary data.</text>
</comment>
<dbReference type="PATRIC" id="fig|59750.3.peg.6537"/>
<organism evidence="1 2">
    <name type="scientific">Mycolicibacterium wolinskyi</name>
    <dbReference type="NCBI Taxonomy" id="59750"/>
    <lineage>
        <taxon>Bacteria</taxon>
        <taxon>Bacillati</taxon>
        <taxon>Actinomycetota</taxon>
        <taxon>Actinomycetes</taxon>
        <taxon>Mycobacteriales</taxon>
        <taxon>Mycobacteriaceae</taxon>
        <taxon>Mycolicibacterium</taxon>
    </lineage>
</organism>
<protein>
    <submittedName>
        <fullName evidence="1">Uncharacterized protein</fullName>
    </submittedName>
</protein>
<accession>A0A132PP57</accession>
<dbReference type="RefSeq" id="WP_067848695.1">
    <property type="nucleotide sequence ID" value="NZ_JBJZOV010000004.1"/>
</dbReference>
<keyword evidence="2" id="KW-1185">Reference proteome</keyword>
<evidence type="ECO:0000313" key="2">
    <source>
        <dbReference type="Proteomes" id="UP000070612"/>
    </source>
</evidence>
<sequence>MSDDFDWASYSRLRDAVMIGTRDADVALARLESFVDLDAVTSFVLSDNRMEYDWGTSLWQEVAVTDGQRLIMWHGCDAHCPGTEDLPPHLTFESSVRTVHLSELRDQTVYAEYIVEDDGTRALSHVDVNMQISRLKKTIQTTVTESEPRYSYLTFNKSRHEHGLAQMERLMEFGAALARG</sequence>
<evidence type="ECO:0000313" key="1">
    <source>
        <dbReference type="EMBL" id="KWX24128.1"/>
    </source>
</evidence>
<dbReference type="Proteomes" id="UP000070612">
    <property type="component" value="Unassembled WGS sequence"/>
</dbReference>
<dbReference type="STRING" id="59750.AWC31_09690"/>
<name>A0A132PP57_9MYCO</name>
<dbReference type="EMBL" id="LGTW01000006">
    <property type="protein sequence ID" value="KWX24128.1"/>
    <property type="molecule type" value="Genomic_DNA"/>
</dbReference>
<dbReference type="AlphaFoldDB" id="A0A132PP57"/>
<proteinExistence type="predicted"/>
<reference evidence="1 2" key="1">
    <citation type="submission" date="2015-07" db="EMBL/GenBank/DDBJ databases">
        <title>A draft genome sequence of Mycobacterium wolinskyi.</title>
        <authorList>
            <person name="de Man T.J."/>
            <person name="Perry K.A."/>
            <person name="Coulliette A.D."/>
            <person name="Jensen B."/>
            <person name="Toney N.C."/>
            <person name="Limbago B.M."/>
            <person name="Noble-Wang J."/>
        </authorList>
    </citation>
    <scope>NUCLEOTIDE SEQUENCE [LARGE SCALE GENOMIC DNA]</scope>
    <source>
        <strain evidence="1 2">CDC_01</strain>
    </source>
</reference>
<gene>
    <name evidence="1" type="ORF">AFM11_12290</name>
</gene>